<dbReference type="GO" id="GO:0015562">
    <property type="term" value="F:efflux transmembrane transporter activity"/>
    <property type="evidence" value="ECO:0007669"/>
    <property type="project" value="TreeGrafter"/>
</dbReference>
<evidence type="ECO:0000256" key="1">
    <source>
        <dbReference type="ARBA" id="ARBA00004196"/>
    </source>
</evidence>
<dbReference type="PANTHER" id="PTHR30469">
    <property type="entry name" value="MULTIDRUG RESISTANCE PROTEIN MDTA"/>
    <property type="match status" value="1"/>
</dbReference>
<dbReference type="InterPro" id="IPR006143">
    <property type="entry name" value="RND_pump_MFP"/>
</dbReference>
<accession>A0A916TFX3</accession>
<dbReference type="OrthoDB" id="9813967at2"/>
<dbReference type="Gene3D" id="2.40.30.170">
    <property type="match status" value="1"/>
</dbReference>
<feature type="coiled-coil region" evidence="4">
    <location>
        <begin position="113"/>
        <end position="164"/>
    </location>
</feature>
<comment type="caution">
    <text evidence="7">The sequence shown here is derived from an EMBL/GenBank/DDBJ whole genome shotgun (WGS) entry which is preliminary data.</text>
</comment>
<dbReference type="EMBL" id="BMFA01000003">
    <property type="protein sequence ID" value="GGB43311.1"/>
    <property type="molecule type" value="Genomic_DNA"/>
</dbReference>
<gene>
    <name evidence="7" type="ORF">GCM10011316_14130</name>
</gene>
<proteinExistence type="inferred from homology"/>
<keyword evidence="4" id="KW-0175">Coiled coil</keyword>
<comment type="subcellular location">
    <subcellularLocation>
        <location evidence="1">Cell envelope</location>
    </subcellularLocation>
</comment>
<evidence type="ECO:0000313" key="7">
    <source>
        <dbReference type="EMBL" id="GGB43311.1"/>
    </source>
</evidence>
<dbReference type="PANTHER" id="PTHR30469:SF20">
    <property type="entry name" value="EFFLUX RND TRANSPORTER PERIPLASMIC ADAPTOR SUBUNIT"/>
    <property type="match status" value="1"/>
</dbReference>
<dbReference type="Pfam" id="PF25917">
    <property type="entry name" value="BSH_RND"/>
    <property type="match status" value="1"/>
</dbReference>
<dbReference type="SUPFAM" id="SSF111369">
    <property type="entry name" value="HlyD-like secretion proteins"/>
    <property type="match status" value="1"/>
</dbReference>
<evidence type="ECO:0000313" key="8">
    <source>
        <dbReference type="Proteomes" id="UP000605148"/>
    </source>
</evidence>
<comment type="similarity">
    <text evidence="2">Belongs to the membrane fusion protein (MFP) (TC 8.A.1) family.</text>
</comment>
<organism evidence="7 8">
    <name type="scientific">Roseibium aquae</name>
    <dbReference type="NCBI Taxonomy" id="1323746"/>
    <lineage>
        <taxon>Bacteria</taxon>
        <taxon>Pseudomonadati</taxon>
        <taxon>Pseudomonadota</taxon>
        <taxon>Alphaproteobacteria</taxon>
        <taxon>Hyphomicrobiales</taxon>
        <taxon>Stappiaceae</taxon>
        <taxon>Roseibium</taxon>
    </lineage>
</organism>
<dbReference type="GO" id="GO:1990281">
    <property type="term" value="C:efflux pump complex"/>
    <property type="evidence" value="ECO:0007669"/>
    <property type="project" value="TreeGrafter"/>
</dbReference>
<dbReference type="Gene3D" id="2.40.50.100">
    <property type="match status" value="1"/>
</dbReference>
<evidence type="ECO:0000256" key="4">
    <source>
        <dbReference type="SAM" id="Coils"/>
    </source>
</evidence>
<feature type="domain" description="Multidrug resistance protein MdtA-like C-terminal permuted SH3" evidence="6">
    <location>
        <begin position="293"/>
        <end position="351"/>
    </location>
</feature>
<name>A0A916TFX3_9HYPH</name>
<dbReference type="NCBIfam" id="TIGR01730">
    <property type="entry name" value="RND_mfp"/>
    <property type="match status" value="1"/>
</dbReference>
<protein>
    <submittedName>
        <fullName evidence="7">Hemolysin D</fullName>
    </submittedName>
</protein>
<dbReference type="Proteomes" id="UP000605148">
    <property type="component" value="Unassembled WGS sequence"/>
</dbReference>
<dbReference type="Pfam" id="PF25967">
    <property type="entry name" value="RND-MFP_C"/>
    <property type="match status" value="1"/>
</dbReference>
<dbReference type="RefSeq" id="WP_150495242.1">
    <property type="nucleotide sequence ID" value="NZ_BMFA01000003.1"/>
</dbReference>
<keyword evidence="8" id="KW-1185">Reference proteome</keyword>
<evidence type="ECO:0000256" key="3">
    <source>
        <dbReference type="ARBA" id="ARBA00022448"/>
    </source>
</evidence>
<reference evidence="7" key="1">
    <citation type="journal article" date="2014" name="Int. J. Syst. Evol. Microbiol.">
        <title>Complete genome sequence of Corynebacterium casei LMG S-19264T (=DSM 44701T), isolated from a smear-ripened cheese.</title>
        <authorList>
            <consortium name="US DOE Joint Genome Institute (JGI-PGF)"/>
            <person name="Walter F."/>
            <person name="Albersmeier A."/>
            <person name="Kalinowski J."/>
            <person name="Ruckert C."/>
        </authorList>
    </citation>
    <scope>NUCLEOTIDE SEQUENCE</scope>
    <source>
        <strain evidence="7">CGMCC 1.12426</strain>
    </source>
</reference>
<dbReference type="InterPro" id="IPR058625">
    <property type="entry name" value="MdtA-like_BSH"/>
</dbReference>
<dbReference type="Gene3D" id="1.10.287.470">
    <property type="entry name" value="Helix hairpin bin"/>
    <property type="match status" value="1"/>
</dbReference>
<dbReference type="InterPro" id="IPR058627">
    <property type="entry name" value="MdtA-like_C"/>
</dbReference>
<evidence type="ECO:0000256" key="2">
    <source>
        <dbReference type="ARBA" id="ARBA00009477"/>
    </source>
</evidence>
<keyword evidence="3" id="KW-0813">Transport</keyword>
<dbReference type="Gene3D" id="2.40.420.20">
    <property type="match status" value="1"/>
</dbReference>
<dbReference type="AlphaFoldDB" id="A0A916TFX3"/>
<evidence type="ECO:0000259" key="5">
    <source>
        <dbReference type="Pfam" id="PF25917"/>
    </source>
</evidence>
<feature type="domain" description="Multidrug resistance protein MdtA-like barrel-sandwich hybrid" evidence="5">
    <location>
        <begin position="73"/>
        <end position="194"/>
    </location>
</feature>
<evidence type="ECO:0000259" key="6">
    <source>
        <dbReference type="Pfam" id="PF25967"/>
    </source>
</evidence>
<reference evidence="7" key="2">
    <citation type="submission" date="2020-09" db="EMBL/GenBank/DDBJ databases">
        <authorList>
            <person name="Sun Q."/>
            <person name="Zhou Y."/>
        </authorList>
    </citation>
    <scope>NUCLEOTIDE SEQUENCE</scope>
    <source>
        <strain evidence="7">CGMCC 1.12426</strain>
    </source>
</reference>
<sequence length="365" mass="39847">MVSIFTAQGWRRLVPVLLGAGLLAACQEEAPNPVAQAEEAMRAEPRPAKIFTVSDEVGLLTRRFTGRVEAVQTVDLSFQVPGKLLELPIRESQAVSQGDLIAKIDPTDYARAVREARLRVDQAKRDLDRLETLRDRSVISEKSYDDQKNAYELAVEALRAAEQNLFYTEIRAPFDGIVSLRLVDNFTTIDVGTAVARLQDVSETQIDINVPEALFVKVAENEVQSISAQFLSLPGQEIELEYREHSSQIDPITQTYRVTLAAKSGKDERIIPGMTASVEVKVRPEGLDLSETLLVPSSAVAVNAAGEPYVYVFGPQEGTVTRAPVTVGPIMGPYLPVTDGLSIGDQIVSAGVAYLSDGQSIRPLR</sequence>